<feature type="transmembrane region" description="Helical" evidence="7">
    <location>
        <begin position="658"/>
        <end position="680"/>
    </location>
</feature>
<dbReference type="AlphaFoldDB" id="A0A895XGN2"/>
<evidence type="ECO:0000256" key="5">
    <source>
        <dbReference type="ARBA" id="ARBA00022989"/>
    </source>
</evidence>
<comment type="similarity">
    <text evidence="2">Belongs to the resistance-nodulation-cell division (RND) (TC 2.A.6) family. MmpL subfamily.</text>
</comment>
<dbReference type="RefSeq" id="WP_213170046.1">
    <property type="nucleotide sequence ID" value="NZ_CP070496.1"/>
</dbReference>
<gene>
    <name evidence="9" type="ORF">JQS30_09460</name>
</gene>
<dbReference type="InterPro" id="IPR004869">
    <property type="entry name" value="MMPL_dom"/>
</dbReference>
<organism evidence="9 10">
    <name type="scientific">Natronoglycomyces albus</name>
    <dbReference type="NCBI Taxonomy" id="2811108"/>
    <lineage>
        <taxon>Bacteria</taxon>
        <taxon>Bacillati</taxon>
        <taxon>Actinomycetota</taxon>
        <taxon>Actinomycetes</taxon>
        <taxon>Glycomycetales</taxon>
        <taxon>Glycomycetaceae</taxon>
        <taxon>Natronoglycomyces</taxon>
    </lineage>
</organism>
<dbReference type="EMBL" id="CP070496">
    <property type="protein sequence ID" value="QSB04047.1"/>
    <property type="molecule type" value="Genomic_DNA"/>
</dbReference>
<feature type="transmembrane region" description="Helical" evidence="7">
    <location>
        <begin position="632"/>
        <end position="652"/>
    </location>
</feature>
<feature type="transmembrane region" description="Helical" evidence="7">
    <location>
        <begin position="546"/>
        <end position="571"/>
    </location>
</feature>
<dbReference type="Proteomes" id="UP000662939">
    <property type="component" value="Chromosome"/>
</dbReference>
<keyword evidence="3" id="KW-1003">Cell membrane</keyword>
<dbReference type="SUPFAM" id="SSF82866">
    <property type="entry name" value="Multidrug efflux transporter AcrB transmembrane domain"/>
    <property type="match status" value="2"/>
</dbReference>
<reference evidence="9" key="1">
    <citation type="submission" date="2021-02" db="EMBL/GenBank/DDBJ databases">
        <title>Natronoglycomyces albus gen. nov., sp. nov, a haloalkaliphilic actinobacterium from a soda solonchak soil.</title>
        <authorList>
            <person name="Sorokin D.Y."/>
            <person name="Khijniak T.V."/>
            <person name="Zakharycheva A.P."/>
            <person name="Boueva O.V."/>
            <person name="Ariskina E.V."/>
            <person name="Hahnke R.L."/>
            <person name="Bunk B."/>
            <person name="Sproer C."/>
            <person name="Schumann P."/>
            <person name="Evtushenko L.I."/>
            <person name="Kublanov I.V."/>
        </authorList>
    </citation>
    <scope>NUCLEOTIDE SEQUENCE</scope>
    <source>
        <strain evidence="9">DSM 106290</strain>
    </source>
</reference>
<dbReference type="PANTHER" id="PTHR33406:SF11">
    <property type="entry name" value="MEMBRANE PROTEIN SCO6666-RELATED"/>
    <property type="match status" value="1"/>
</dbReference>
<feature type="transmembrane region" description="Helical" evidence="7">
    <location>
        <begin position="179"/>
        <end position="199"/>
    </location>
</feature>
<keyword evidence="5 7" id="KW-1133">Transmembrane helix</keyword>
<feature type="transmembrane region" description="Helical" evidence="7">
    <location>
        <begin position="271"/>
        <end position="297"/>
    </location>
</feature>
<protein>
    <submittedName>
        <fullName evidence="9">MMPL family transporter</fullName>
    </submittedName>
</protein>
<keyword evidence="10" id="KW-1185">Reference proteome</keyword>
<evidence type="ECO:0000313" key="9">
    <source>
        <dbReference type="EMBL" id="QSB04047.1"/>
    </source>
</evidence>
<feature type="transmembrane region" description="Helical" evidence="7">
    <location>
        <begin position="583"/>
        <end position="603"/>
    </location>
</feature>
<dbReference type="KEGG" id="nav:JQS30_09460"/>
<evidence type="ECO:0000256" key="6">
    <source>
        <dbReference type="ARBA" id="ARBA00023136"/>
    </source>
</evidence>
<evidence type="ECO:0000256" key="7">
    <source>
        <dbReference type="SAM" id="Phobius"/>
    </source>
</evidence>
<evidence type="ECO:0000256" key="1">
    <source>
        <dbReference type="ARBA" id="ARBA00004651"/>
    </source>
</evidence>
<keyword evidence="4 7" id="KW-0812">Transmembrane</keyword>
<evidence type="ECO:0000313" key="10">
    <source>
        <dbReference type="Proteomes" id="UP000662939"/>
    </source>
</evidence>
<feature type="transmembrane region" description="Helical" evidence="7">
    <location>
        <begin position="365"/>
        <end position="383"/>
    </location>
</feature>
<accession>A0A895XGN2</accession>
<dbReference type="InterPro" id="IPR050545">
    <property type="entry name" value="Mycobact_MmpL"/>
</dbReference>
<feature type="transmembrane region" description="Helical" evidence="7">
    <location>
        <begin position="230"/>
        <end position="250"/>
    </location>
</feature>
<dbReference type="Pfam" id="PF03176">
    <property type="entry name" value="MMPL"/>
    <property type="match status" value="2"/>
</dbReference>
<comment type="subcellular location">
    <subcellularLocation>
        <location evidence="1">Cell membrane</location>
        <topology evidence="1">Multi-pass membrane protein</topology>
    </subcellularLocation>
</comment>
<dbReference type="Gene3D" id="1.20.1640.10">
    <property type="entry name" value="Multidrug efflux transporter AcrB transmembrane domain"/>
    <property type="match status" value="2"/>
</dbReference>
<sequence length="734" mass="76749">MATYLYRLGKGAYRRRWLVLATWLIVLLGIGTAAATMAQETEPNFELPGTESQAAFDLLEERFPGFAADGASARVVFVAEDGHSITESESVAAIERVLAEIAEAPQLASISNPFEEGPISLDETMALANISFTADAMALSDDARDALTSAIETGQAAGLTVEAGGDAFMVEPDLGTAELVGLAVAAVVLAFTFGALVAAGLPILTAIIGVGIGVAGISAATYFTDLSSETGTLATMLGLAVGIDYALFILMRYRAELAGNLSREEAMGRAVGTAGSAVFFAGLTVAIALTGLSVVQIPFLTKMALAAAATVLVAVVIALTLLPALAGIAGKRIHTRKQRAAIDAGKQRTTPTLGRRWSTAVVKRPLLTGLTGILFLGVIAIPMTDMELALPDEGSFSEESTQRQAYDFISEGFGPGFNGPLLMVGDLEPGTDPFSAAAEAAAAIDGLEGVLAVDEQAMPNEQADTVLFSVIPEHGPASAETTQLVHDIRAELAGFSGADWAVSGPTAIDIDISETLADALPFYLALIVGLSLILLLMVFRSLLVPLTAALGFLLSVAAAMGALVAVFQWGWASSLFGIDEPGPIMSVMPILMIGIVFGLAMDYQIFLVTRMREAYVHGEDPRQAIVTGFSHSARVVTAAALIMISVFAAFIFSPEDLIAPIGFGLAVAIAFDAFVVRMTIIPALLSLLGKGAWWVPRWLDRIIPNVDVEGEKLQRQLGNSVDEAAQSELVGTKS</sequence>
<dbReference type="GO" id="GO:0005886">
    <property type="term" value="C:plasma membrane"/>
    <property type="evidence" value="ECO:0007669"/>
    <property type="project" value="UniProtKB-SubCell"/>
</dbReference>
<evidence type="ECO:0000256" key="4">
    <source>
        <dbReference type="ARBA" id="ARBA00022692"/>
    </source>
</evidence>
<dbReference type="PROSITE" id="PS50156">
    <property type="entry name" value="SSD"/>
    <property type="match status" value="1"/>
</dbReference>
<keyword evidence="6 7" id="KW-0472">Membrane</keyword>
<name>A0A895XGN2_9ACTN</name>
<feature type="transmembrane region" description="Helical" evidence="7">
    <location>
        <begin position="303"/>
        <end position="329"/>
    </location>
</feature>
<feature type="transmembrane region" description="Helical" evidence="7">
    <location>
        <begin position="520"/>
        <end position="539"/>
    </location>
</feature>
<feature type="transmembrane region" description="Helical" evidence="7">
    <location>
        <begin position="206"/>
        <end position="224"/>
    </location>
</feature>
<feature type="domain" description="SSD" evidence="8">
    <location>
        <begin position="196"/>
        <end position="328"/>
    </location>
</feature>
<evidence type="ECO:0000259" key="8">
    <source>
        <dbReference type="PROSITE" id="PS50156"/>
    </source>
</evidence>
<dbReference type="PANTHER" id="PTHR33406">
    <property type="entry name" value="MEMBRANE PROTEIN MJ1562-RELATED"/>
    <property type="match status" value="1"/>
</dbReference>
<evidence type="ECO:0000256" key="3">
    <source>
        <dbReference type="ARBA" id="ARBA00022475"/>
    </source>
</evidence>
<proteinExistence type="inferred from homology"/>
<dbReference type="InterPro" id="IPR000731">
    <property type="entry name" value="SSD"/>
</dbReference>
<evidence type="ECO:0000256" key="2">
    <source>
        <dbReference type="ARBA" id="ARBA00010157"/>
    </source>
</evidence>